<dbReference type="AlphaFoldDB" id="A0A5C2SP95"/>
<sequence length="446" mass="50476">MTPAAASHRLTARMTNSSPRAQVPDPRLTLPIELLFVILEEAQYDDLIPRYKWIKNYTLVCIAWRNYAQQLLYTSVALHKGTDQCKAFIDALAAARIRDVEHATVLGASVRFLSISIDHQEIYADILDLCPNLRELHLVLYHASFRPEVLKRFAHAPPVRAMRVRTYHYMPLFQLLRAFAHLQFLEVDCSSVRDLTLELPPSPPPAWGLVELRYHSLRRATHAFVNWALSGTARSTLEVLRVTCPSFDVTELTSMGIAPNLRSIVLHHLWERDDLTTFKSLRELALLFPSVPNHAPTFHTLPVGVRHLSLHAVGSRDTAQAMVAAISAYQERSGDSLRVLTYHRRSESTSDLLLDAEALYTFCLERGIEFRLMDPPFGYYAGERIPLEPFDSYPQSVPLSTRRKKLDDGALPWRVRREASLTRRIVNAAGRAFGGTTVPSIALARP</sequence>
<gene>
    <name evidence="2" type="ORF">L227DRAFT_572461</name>
</gene>
<evidence type="ECO:0000313" key="3">
    <source>
        <dbReference type="Proteomes" id="UP000313359"/>
    </source>
</evidence>
<accession>A0A5C2SP95</accession>
<dbReference type="EMBL" id="ML122256">
    <property type="protein sequence ID" value="RPD63306.1"/>
    <property type="molecule type" value="Genomic_DNA"/>
</dbReference>
<feature type="region of interest" description="Disordered" evidence="1">
    <location>
        <begin position="1"/>
        <end position="22"/>
    </location>
</feature>
<dbReference type="OrthoDB" id="2522283at2759"/>
<protein>
    <recommendedName>
        <fullName evidence="4">F-box domain-containing protein</fullName>
    </recommendedName>
</protein>
<evidence type="ECO:0000313" key="2">
    <source>
        <dbReference type="EMBL" id="RPD63306.1"/>
    </source>
</evidence>
<keyword evidence="3" id="KW-1185">Reference proteome</keyword>
<dbReference type="STRING" id="1328759.A0A5C2SP95"/>
<evidence type="ECO:0000256" key="1">
    <source>
        <dbReference type="SAM" id="MobiDB-lite"/>
    </source>
</evidence>
<evidence type="ECO:0008006" key="4">
    <source>
        <dbReference type="Google" id="ProtNLM"/>
    </source>
</evidence>
<proteinExistence type="predicted"/>
<reference evidence="2" key="1">
    <citation type="journal article" date="2018" name="Genome Biol. Evol.">
        <title>Genomics and development of Lentinus tigrinus, a white-rot wood-decaying mushroom with dimorphic fruiting bodies.</title>
        <authorList>
            <person name="Wu B."/>
            <person name="Xu Z."/>
            <person name="Knudson A."/>
            <person name="Carlson A."/>
            <person name="Chen N."/>
            <person name="Kovaka S."/>
            <person name="LaButti K."/>
            <person name="Lipzen A."/>
            <person name="Pennachio C."/>
            <person name="Riley R."/>
            <person name="Schakwitz W."/>
            <person name="Umezawa K."/>
            <person name="Ohm R.A."/>
            <person name="Grigoriev I.V."/>
            <person name="Nagy L.G."/>
            <person name="Gibbons J."/>
            <person name="Hibbett D."/>
        </authorList>
    </citation>
    <scope>NUCLEOTIDE SEQUENCE [LARGE SCALE GENOMIC DNA]</scope>
    <source>
        <strain evidence="2">ALCF2SS1-6</strain>
    </source>
</reference>
<dbReference type="Proteomes" id="UP000313359">
    <property type="component" value="Unassembled WGS sequence"/>
</dbReference>
<organism evidence="2 3">
    <name type="scientific">Lentinus tigrinus ALCF2SS1-6</name>
    <dbReference type="NCBI Taxonomy" id="1328759"/>
    <lineage>
        <taxon>Eukaryota</taxon>
        <taxon>Fungi</taxon>
        <taxon>Dikarya</taxon>
        <taxon>Basidiomycota</taxon>
        <taxon>Agaricomycotina</taxon>
        <taxon>Agaricomycetes</taxon>
        <taxon>Polyporales</taxon>
        <taxon>Polyporaceae</taxon>
        <taxon>Lentinus</taxon>
    </lineage>
</organism>
<name>A0A5C2SP95_9APHY</name>